<dbReference type="Gene3D" id="1.10.1760.20">
    <property type="match status" value="1"/>
</dbReference>
<dbReference type="Proteomes" id="UP000198811">
    <property type="component" value="Unassembled WGS sequence"/>
</dbReference>
<keyword evidence="1" id="KW-1133">Transmembrane helix</keyword>
<dbReference type="Pfam" id="PF07456">
    <property type="entry name" value="Hpre_diP_synt_I"/>
    <property type="match status" value="1"/>
</dbReference>
<dbReference type="RefSeq" id="WP_089862939.1">
    <property type="nucleotide sequence ID" value="NZ_FNGL01000001.1"/>
</dbReference>
<accession>A0A239ZQ06</accession>
<reference evidence="2 4" key="1">
    <citation type="submission" date="2016-10" db="EMBL/GenBank/DDBJ databases">
        <authorList>
            <person name="Varghese N."/>
            <person name="Submissions S."/>
        </authorList>
    </citation>
    <scope>NUCLEOTIDE SEQUENCE [LARGE SCALE GENOMIC DNA]</scope>
    <source>
        <strain evidence="2 4">NLAE-zl-C224</strain>
    </source>
</reference>
<dbReference type="InterPro" id="IPR014535">
    <property type="entry name" value="Hpre_diP_synt_I"/>
</dbReference>
<keyword evidence="4" id="KW-1185">Reference proteome</keyword>
<reference evidence="3 5" key="2">
    <citation type="submission" date="2018-06" db="EMBL/GenBank/DDBJ databases">
        <authorList>
            <consortium name="Pathogen Informatics"/>
            <person name="Doyle S."/>
        </authorList>
    </citation>
    <scope>NUCLEOTIDE SEQUENCE [LARGE SCALE GENOMIC DNA]</scope>
    <source>
        <strain evidence="3 5">NCTC13028</strain>
    </source>
</reference>
<evidence type="ECO:0000256" key="1">
    <source>
        <dbReference type="SAM" id="Phobius"/>
    </source>
</evidence>
<evidence type="ECO:0000313" key="2">
    <source>
        <dbReference type="EMBL" id="SDK81268.1"/>
    </source>
</evidence>
<evidence type="ECO:0000313" key="4">
    <source>
        <dbReference type="Proteomes" id="UP000198811"/>
    </source>
</evidence>
<keyword evidence="1" id="KW-0472">Membrane</keyword>
<dbReference type="STRING" id="1494.SAMN05216497_10162"/>
<feature type="transmembrane region" description="Helical" evidence="1">
    <location>
        <begin position="104"/>
        <end position="129"/>
    </location>
</feature>
<dbReference type="EC" id="2.5.1.30" evidence="3"/>
<organism evidence="3 5">
    <name type="scientific">Clostridium cochlearium</name>
    <dbReference type="NCBI Taxonomy" id="1494"/>
    <lineage>
        <taxon>Bacteria</taxon>
        <taxon>Bacillati</taxon>
        <taxon>Bacillota</taxon>
        <taxon>Clostridia</taxon>
        <taxon>Eubacteriales</taxon>
        <taxon>Clostridiaceae</taxon>
        <taxon>Clostridium</taxon>
    </lineage>
</organism>
<protein>
    <submittedName>
        <fullName evidence="2 3">Heptaprenyl diphosphate synthase</fullName>
        <ecNumber evidence="3">2.5.1.30</ecNumber>
    </submittedName>
</protein>
<dbReference type="EMBL" id="UAWC01000011">
    <property type="protein sequence ID" value="SQB34492.1"/>
    <property type="molecule type" value="Genomic_DNA"/>
</dbReference>
<evidence type="ECO:0000313" key="3">
    <source>
        <dbReference type="EMBL" id="SQB34492.1"/>
    </source>
</evidence>
<dbReference type="Proteomes" id="UP000250223">
    <property type="component" value="Unassembled WGS sequence"/>
</dbReference>
<feature type="transmembrane region" description="Helical" evidence="1">
    <location>
        <begin position="79"/>
        <end position="97"/>
    </location>
</feature>
<dbReference type="AlphaFoldDB" id="A0A239ZQ06"/>
<dbReference type="OrthoDB" id="9799095at2"/>
<feature type="transmembrane region" description="Helical" evidence="1">
    <location>
        <begin position="135"/>
        <end position="160"/>
    </location>
</feature>
<keyword evidence="1" id="KW-0812">Transmembrane</keyword>
<dbReference type="EMBL" id="FNGL01000001">
    <property type="protein sequence ID" value="SDK81268.1"/>
    <property type="molecule type" value="Genomic_DNA"/>
</dbReference>
<dbReference type="PIRSF" id="PIRSF027391">
    <property type="entry name" value="Hpre_diP_synt_I"/>
    <property type="match status" value="1"/>
</dbReference>
<feature type="transmembrane region" description="Helical" evidence="1">
    <location>
        <begin position="7"/>
        <end position="23"/>
    </location>
</feature>
<proteinExistence type="predicted"/>
<keyword evidence="3" id="KW-0808">Transferase</keyword>
<dbReference type="GeneID" id="70576780"/>
<dbReference type="InterPro" id="IPR010898">
    <property type="entry name" value="Hpre_diP_synth_I"/>
</dbReference>
<dbReference type="GO" id="GO:0000010">
    <property type="term" value="F:heptaprenyl diphosphate synthase activity"/>
    <property type="evidence" value="ECO:0007669"/>
    <property type="project" value="UniProtKB-EC"/>
</dbReference>
<sequence length="176" mass="19398">MKNIKKLVFISLLVSIALIIYIVEAQLPVLLPGIPGIKLGLSNSISLFALLTLGSREALLIMFLRTILGSFLGGSMSSFIYSIAGGLLSNIFMIFLYNKFRDKLSLWSISMVGALFHNIGQLLVAAIIIQDSRIYIYLPVLMLSGVITGYFIGILTNILYNHSSKVSLLKDLKKLK</sequence>
<gene>
    <name evidence="3" type="ORF">NCTC13028_01404</name>
    <name evidence="2" type="ORF">SAMN05216497_10162</name>
</gene>
<name>A0A239ZQ06_CLOCO</name>
<evidence type="ECO:0000313" key="5">
    <source>
        <dbReference type="Proteomes" id="UP000250223"/>
    </source>
</evidence>